<protein>
    <submittedName>
        <fullName evidence="1">Uncharacterized protein</fullName>
    </submittedName>
</protein>
<dbReference type="Proteomes" id="UP000241986">
    <property type="component" value="Unassembled WGS sequence"/>
</dbReference>
<dbReference type="AlphaFoldDB" id="A0A2T4MUH3"/>
<reference evidence="1 2" key="1">
    <citation type="submission" date="2018-03" db="EMBL/GenBank/DDBJ databases">
        <title>Aeromonas veronii whole genome sequencing and analysis.</title>
        <authorList>
            <person name="Xie H."/>
            <person name="Liu T."/>
            <person name="Wang K."/>
        </authorList>
    </citation>
    <scope>NUCLEOTIDE SEQUENCE [LARGE SCALE GENOMIC DNA]</scope>
    <source>
        <strain evidence="1 2">XH.VA.1</strain>
    </source>
</reference>
<sequence length="79" mass="9122">MSVWIELRCEHSAEDHAEKVGDSVCWSHRNQGCGEMSSPQPEAIMETYKEVEQNALKAGWKKVYGEWVCPHCIKEMVRK</sequence>
<organism evidence="1 2">
    <name type="scientific">Aeromonas veronii</name>
    <dbReference type="NCBI Taxonomy" id="654"/>
    <lineage>
        <taxon>Bacteria</taxon>
        <taxon>Pseudomonadati</taxon>
        <taxon>Pseudomonadota</taxon>
        <taxon>Gammaproteobacteria</taxon>
        <taxon>Aeromonadales</taxon>
        <taxon>Aeromonadaceae</taxon>
        <taxon>Aeromonas</taxon>
    </lineage>
</organism>
<accession>A0A2T4MUH3</accession>
<proteinExistence type="predicted"/>
<evidence type="ECO:0000313" key="2">
    <source>
        <dbReference type="Proteomes" id="UP000241986"/>
    </source>
</evidence>
<name>A0A2T4MUH3_AERVE</name>
<evidence type="ECO:0000313" key="1">
    <source>
        <dbReference type="EMBL" id="PTH78229.1"/>
    </source>
</evidence>
<dbReference type="RefSeq" id="WP_146163601.1">
    <property type="nucleotide sequence ID" value="NZ_PZKL01000060.1"/>
</dbReference>
<gene>
    <name evidence="1" type="ORF">DAA48_25850</name>
</gene>
<dbReference type="EMBL" id="PZKL01000060">
    <property type="protein sequence ID" value="PTH78229.1"/>
    <property type="molecule type" value="Genomic_DNA"/>
</dbReference>
<comment type="caution">
    <text evidence="1">The sequence shown here is derived from an EMBL/GenBank/DDBJ whole genome shotgun (WGS) entry which is preliminary data.</text>
</comment>